<accession>A0AAW1UDN4</accession>
<keyword evidence="6 10" id="KW-0732">Signal</keyword>
<dbReference type="PRINTS" id="PR00724">
    <property type="entry name" value="CRBOXYPTASEC"/>
</dbReference>
<dbReference type="SUPFAM" id="SSF53474">
    <property type="entry name" value="alpha/beta-Hydrolases"/>
    <property type="match status" value="1"/>
</dbReference>
<evidence type="ECO:0000256" key="7">
    <source>
        <dbReference type="ARBA" id="ARBA00022801"/>
    </source>
</evidence>
<dbReference type="EC" id="3.4.16.-" evidence="10"/>
<evidence type="ECO:0000256" key="1">
    <source>
        <dbReference type="ARBA" id="ARBA00004613"/>
    </source>
</evidence>
<dbReference type="GO" id="GO:0004185">
    <property type="term" value="F:serine-type carboxypeptidase activity"/>
    <property type="evidence" value="ECO:0007669"/>
    <property type="project" value="UniProtKB-UniRule"/>
</dbReference>
<dbReference type="GO" id="GO:0006508">
    <property type="term" value="P:proteolysis"/>
    <property type="evidence" value="ECO:0007669"/>
    <property type="project" value="UniProtKB-KW"/>
</dbReference>
<evidence type="ECO:0000313" key="11">
    <source>
        <dbReference type="EMBL" id="KAK9879090.1"/>
    </source>
</evidence>
<protein>
    <recommendedName>
        <fullName evidence="10">Carboxypeptidase</fullName>
        <ecNumber evidence="10">3.4.16.-</ecNumber>
    </recommendedName>
</protein>
<dbReference type="PROSITE" id="PS00131">
    <property type="entry name" value="CARBOXYPEPT_SER_SER"/>
    <property type="match status" value="1"/>
</dbReference>
<evidence type="ECO:0000256" key="3">
    <source>
        <dbReference type="ARBA" id="ARBA00022525"/>
    </source>
</evidence>
<dbReference type="InterPro" id="IPR029058">
    <property type="entry name" value="AB_hydrolase_fold"/>
</dbReference>
<dbReference type="Proteomes" id="UP001431783">
    <property type="component" value="Unassembled WGS sequence"/>
</dbReference>
<dbReference type="AlphaFoldDB" id="A0AAW1UDN4"/>
<dbReference type="EMBL" id="JARQZJ010000061">
    <property type="protein sequence ID" value="KAK9879090.1"/>
    <property type="molecule type" value="Genomic_DNA"/>
</dbReference>
<evidence type="ECO:0000313" key="12">
    <source>
        <dbReference type="Proteomes" id="UP001431783"/>
    </source>
</evidence>
<comment type="subcellular location">
    <subcellularLocation>
        <location evidence="1">Secreted</location>
    </subcellularLocation>
</comment>
<evidence type="ECO:0000256" key="4">
    <source>
        <dbReference type="ARBA" id="ARBA00022645"/>
    </source>
</evidence>
<keyword evidence="4 10" id="KW-0121">Carboxypeptidase</keyword>
<dbReference type="Gene3D" id="3.40.50.1820">
    <property type="entry name" value="alpha/beta hydrolase"/>
    <property type="match status" value="1"/>
</dbReference>
<feature type="signal peptide" evidence="10">
    <location>
        <begin position="1"/>
        <end position="19"/>
    </location>
</feature>
<name>A0AAW1UDN4_9CUCU</name>
<proteinExistence type="inferred from homology"/>
<keyword evidence="12" id="KW-1185">Reference proteome</keyword>
<evidence type="ECO:0000256" key="6">
    <source>
        <dbReference type="ARBA" id="ARBA00022729"/>
    </source>
</evidence>
<evidence type="ECO:0000256" key="2">
    <source>
        <dbReference type="ARBA" id="ARBA00009431"/>
    </source>
</evidence>
<feature type="chain" id="PRO_5043090289" description="Carboxypeptidase" evidence="10">
    <location>
        <begin position="20"/>
        <end position="424"/>
    </location>
</feature>
<sequence length="424" mass="47578">MKVLFNLLFIALSVSIVFGKKGFGPTDQEWDYVTVRKGAHMFWWLHYTTAKVDDPTSKPLVIWLQGGPGSASTGYGNFGELGPLDEYLNVRDTAWTNDYNVLFVDNPVGTGYSYTDSYSYLTTNNSQIAEDFLVLMQNFYKQLPKFSKTPLYIFTESYGGKMGAQIALTLYNAQKQGKLNSNIKGVGLGDSWISPVDSCLTWGPYLLSQGLVDQIGYEEIQKKAEETAKAVADGRFREATDLWSDLESVVTTYSHSDFYNILTKISYYGRNSLGLSKPSVGTDESKINELMLGEVAKALNVRSTFGRQGNDVFEALSGDFMRPVTDVVERLINETDLQVVVYNGQLDLIVDTPGTIKWVDSLKWDSAGQWKNTEHTPIVVDQMIEGFYKQVERFSFYWVSRAGHMVPHDNPAAMSYILKKTTGQ</sequence>
<organism evidence="11 12">
    <name type="scientific">Henosepilachna vigintioctopunctata</name>
    <dbReference type="NCBI Taxonomy" id="420089"/>
    <lineage>
        <taxon>Eukaryota</taxon>
        <taxon>Metazoa</taxon>
        <taxon>Ecdysozoa</taxon>
        <taxon>Arthropoda</taxon>
        <taxon>Hexapoda</taxon>
        <taxon>Insecta</taxon>
        <taxon>Pterygota</taxon>
        <taxon>Neoptera</taxon>
        <taxon>Endopterygota</taxon>
        <taxon>Coleoptera</taxon>
        <taxon>Polyphaga</taxon>
        <taxon>Cucujiformia</taxon>
        <taxon>Coccinelloidea</taxon>
        <taxon>Coccinellidae</taxon>
        <taxon>Epilachninae</taxon>
        <taxon>Epilachnini</taxon>
        <taxon>Henosepilachna</taxon>
    </lineage>
</organism>
<evidence type="ECO:0000256" key="10">
    <source>
        <dbReference type="RuleBase" id="RU361156"/>
    </source>
</evidence>
<dbReference type="GO" id="GO:0005576">
    <property type="term" value="C:extracellular region"/>
    <property type="evidence" value="ECO:0007669"/>
    <property type="project" value="UniProtKB-SubCell"/>
</dbReference>
<dbReference type="InterPro" id="IPR018202">
    <property type="entry name" value="Ser_caboxypep_ser_AS"/>
</dbReference>
<comment type="function">
    <text evidence="9">May be involved in vascular wall and kidney homeostasis.</text>
</comment>
<keyword evidence="3" id="KW-0964">Secreted</keyword>
<evidence type="ECO:0000256" key="9">
    <source>
        <dbReference type="ARBA" id="ARBA00055847"/>
    </source>
</evidence>
<dbReference type="Pfam" id="PF00450">
    <property type="entry name" value="Peptidase_S10"/>
    <property type="match status" value="1"/>
</dbReference>
<keyword evidence="8" id="KW-0325">Glycoprotein</keyword>
<comment type="caution">
    <text evidence="11">The sequence shown here is derived from an EMBL/GenBank/DDBJ whole genome shotgun (WGS) entry which is preliminary data.</text>
</comment>
<evidence type="ECO:0000256" key="5">
    <source>
        <dbReference type="ARBA" id="ARBA00022670"/>
    </source>
</evidence>
<dbReference type="InterPro" id="IPR001563">
    <property type="entry name" value="Peptidase_S10"/>
</dbReference>
<evidence type="ECO:0000256" key="8">
    <source>
        <dbReference type="ARBA" id="ARBA00023180"/>
    </source>
</evidence>
<reference evidence="11 12" key="1">
    <citation type="submission" date="2023-03" db="EMBL/GenBank/DDBJ databases">
        <title>Genome insight into feeding habits of ladybird beetles.</title>
        <authorList>
            <person name="Li H.-S."/>
            <person name="Huang Y.-H."/>
            <person name="Pang H."/>
        </authorList>
    </citation>
    <scope>NUCLEOTIDE SEQUENCE [LARGE SCALE GENOMIC DNA]</scope>
    <source>
        <strain evidence="11">SYSU_2023b</strain>
        <tissue evidence="11">Whole body</tissue>
    </source>
</reference>
<gene>
    <name evidence="11" type="ORF">WA026_003904</name>
</gene>
<keyword evidence="7 10" id="KW-0378">Hydrolase</keyword>
<dbReference type="PANTHER" id="PTHR11802:SF3">
    <property type="entry name" value="RETINOID-INDUCIBLE SERINE CARBOXYPEPTIDASE"/>
    <property type="match status" value="1"/>
</dbReference>
<comment type="similarity">
    <text evidence="2 10">Belongs to the peptidase S10 family.</text>
</comment>
<dbReference type="FunFam" id="3.40.50.1820:FF:000075">
    <property type="entry name" value="Carboxypeptidase"/>
    <property type="match status" value="1"/>
</dbReference>
<dbReference type="PANTHER" id="PTHR11802">
    <property type="entry name" value="SERINE PROTEASE FAMILY S10 SERINE CARBOXYPEPTIDASE"/>
    <property type="match status" value="1"/>
</dbReference>
<keyword evidence="5 10" id="KW-0645">Protease</keyword>